<feature type="transmembrane region" description="Helical" evidence="1">
    <location>
        <begin position="120"/>
        <end position="141"/>
    </location>
</feature>
<evidence type="ECO:0000313" key="3">
    <source>
        <dbReference type="Proteomes" id="UP000629420"/>
    </source>
</evidence>
<dbReference type="EMBL" id="CP068439">
    <property type="protein sequence ID" value="QQX75340.1"/>
    <property type="molecule type" value="Genomic_DNA"/>
</dbReference>
<keyword evidence="1" id="KW-0472">Membrane</keyword>
<accession>A0ABX7DNG7</accession>
<evidence type="ECO:0000256" key="1">
    <source>
        <dbReference type="SAM" id="Phobius"/>
    </source>
</evidence>
<keyword evidence="1" id="KW-0812">Transmembrane</keyword>
<keyword evidence="3" id="KW-1185">Reference proteome</keyword>
<reference evidence="2 3" key="1">
    <citation type="submission" date="2021-01" db="EMBL/GenBank/DDBJ databases">
        <title>Aequorivita sp. strain KX20305, a bacterium isolated from the sediment collected at a cold seep field in South China Sea.</title>
        <authorList>
            <person name="Zhang H."/>
            <person name="Li C."/>
        </authorList>
    </citation>
    <scope>NUCLEOTIDE SEQUENCE [LARGE SCALE GENOMIC DNA]</scope>
    <source>
        <strain evidence="2 3">KX20305</strain>
    </source>
</reference>
<name>A0ABX7DNG7_9FLAO</name>
<keyword evidence="1" id="KW-1133">Transmembrane helix</keyword>
<dbReference type="RefSeq" id="WP_202335177.1">
    <property type="nucleotide sequence ID" value="NZ_CP068439.1"/>
</dbReference>
<proteinExistence type="predicted"/>
<protein>
    <submittedName>
        <fullName evidence="2">GTP-binding protein</fullName>
    </submittedName>
</protein>
<sequence length="175" mass="20349">MLSNEIVLRPRFQMELEEPCSQLVMKFSEVKEIQNRFIISCVDDHIFIKLPKREQHFWSPQLHLEITEKDENSCSLNGFFGPNPTVWTMFMFLHVAVGILFMVDLTWLYSNYNLGNPITIQIIIAVVLVLAWILLYFAGAMGKKKGKPGMRELYDFMNEIVENSKFQIPNSKTSP</sequence>
<dbReference type="Proteomes" id="UP000629420">
    <property type="component" value="Chromosome"/>
</dbReference>
<gene>
    <name evidence="2" type="ORF">JK629_08195</name>
</gene>
<organism evidence="2 3">
    <name type="scientific">Aequorivita iocasae</name>
    <dbReference type="NCBI Taxonomy" id="2803865"/>
    <lineage>
        <taxon>Bacteria</taxon>
        <taxon>Pseudomonadati</taxon>
        <taxon>Bacteroidota</taxon>
        <taxon>Flavobacteriia</taxon>
        <taxon>Flavobacteriales</taxon>
        <taxon>Flavobacteriaceae</taxon>
        <taxon>Aequorivita</taxon>
    </lineage>
</organism>
<evidence type="ECO:0000313" key="2">
    <source>
        <dbReference type="EMBL" id="QQX75340.1"/>
    </source>
</evidence>
<feature type="transmembrane region" description="Helical" evidence="1">
    <location>
        <begin position="86"/>
        <end position="108"/>
    </location>
</feature>